<feature type="signal peptide" evidence="2">
    <location>
        <begin position="1"/>
        <end position="20"/>
    </location>
</feature>
<proteinExistence type="predicted"/>
<evidence type="ECO:0008006" key="5">
    <source>
        <dbReference type="Google" id="ProtNLM"/>
    </source>
</evidence>
<dbReference type="EMBL" id="JAJLJH010000006">
    <property type="protein sequence ID" value="MCK9687982.1"/>
    <property type="molecule type" value="Genomic_DNA"/>
</dbReference>
<dbReference type="RefSeq" id="WP_275684025.1">
    <property type="nucleotide sequence ID" value="NZ_JAJLJH010000006.1"/>
</dbReference>
<sequence length="205" mass="20445">MIKTFLTTAALLAATQFAQAASVVDTGAPNGSAVGAIAFDSVDWTAAKVSFAQAADIGAIQGHILGGATGETFDISLLANDGAQGPGTLLYTTTATFGSDGWNGASGLAGWTVAAGSYWVEFEIQGADTLGSGSITGALLDLGAPNPVALTASTSNSGFSYGDDALSIGLRVDTVSSVPEPAIALQMLAGAMLLLTSAGLVRRRR</sequence>
<evidence type="ECO:0000256" key="2">
    <source>
        <dbReference type="SAM" id="SignalP"/>
    </source>
</evidence>
<evidence type="ECO:0000313" key="3">
    <source>
        <dbReference type="EMBL" id="MCK9687982.1"/>
    </source>
</evidence>
<keyword evidence="2" id="KW-0732">Signal</keyword>
<feature type="transmembrane region" description="Helical" evidence="1">
    <location>
        <begin position="183"/>
        <end position="201"/>
    </location>
</feature>
<comment type="caution">
    <text evidence="3">The sequence shown here is derived from an EMBL/GenBank/DDBJ whole genome shotgun (WGS) entry which is preliminary data.</text>
</comment>
<keyword evidence="4" id="KW-1185">Reference proteome</keyword>
<dbReference type="AlphaFoldDB" id="A0A9X1YP35"/>
<organism evidence="3 4">
    <name type="scientific">Scleromatobacter humisilvae</name>
    <dbReference type="NCBI Taxonomy" id="2897159"/>
    <lineage>
        <taxon>Bacteria</taxon>
        <taxon>Pseudomonadati</taxon>
        <taxon>Pseudomonadota</taxon>
        <taxon>Betaproteobacteria</taxon>
        <taxon>Burkholderiales</taxon>
        <taxon>Sphaerotilaceae</taxon>
        <taxon>Scleromatobacter</taxon>
    </lineage>
</organism>
<keyword evidence="1" id="KW-0472">Membrane</keyword>
<protein>
    <recommendedName>
        <fullName evidence="5">PEP-CTERM protein-sorting domain-containing protein</fullName>
    </recommendedName>
</protein>
<accession>A0A9X1YP35</accession>
<dbReference type="Proteomes" id="UP001139353">
    <property type="component" value="Unassembled WGS sequence"/>
</dbReference>
<reference evidence="3" key="1">
    <citation type="submission" date="2021-11" db="EMBL/GenBank/DDBJ databases">
        <title>BS-T2-15 a new species belonging to the Comamonadaceae family isolated from the soil of a French oak forest.</title>
        <authorList>
            <person name="Mieszkin S."/>
            <person name="Alain K."/>
        </authorList>
    </citation>
    <scope>NUCLEOTIDE SEQUENCE</scope>
    <source>
        <strain evidence="3">BS-T2-15</strain>
    </source>
</reference>
<keyword evidence="1" id="KW-0812">Transmembrane</keyword>
<keyword evidence="1" id="KW-1133">Transmembrane helix</keyword>
<evidence type="ECO:0000256" key="1">
    <source>
        <dbReference type="SAM" id="Phobius"/>
    </source>
</evidence>
<evidence type="ECO:0000313" key="4">
    <source>
        <dbReference type="Proteomes" id="UP001139353"/>
    </source>
</evidence>
<gene>
    <name evidence="3" type="ORF">LPC04_19940</name>
</gene>
<feature type="chain" id="PRO_5040869195" description="PEP-CTERM protein-sorting domain-containing protein" evidence="2">
    <location>
        <begin position="21"/>
        <end position="205"/>
    </location>
</feature>
<name>A0A9X1YP35_9BURK</name>